<keyword evidence="4" id="KW-1185">Reference proteome</keyword>
<gene>
    <name evidence="3" type="ORF">RM780_26320</name>
</gene>
<dbReference type="Gene3D" id="3.40.50.300">
    <property type="entry name" value="P-loop containing nucleotide triphosphate hydrolases"/>
    <property type="match status" value="1"/>
</dbReference>
<name>A0ABU2LFX2_9ACTN</name>
<organism evidence="3 4">
    <name type="scientific">Streptomyces boetiae</name>
    <dbReference type="NCBI Taxonomy" id="3075541"/>
    <lineage>
        <taxon>Bacteria</taxon>
        <taxon>Bacillati</taxon>
        <taxon>Actinomycetota</taxon>
        <taxon>Actinomycetes</taxon>
        <taxon>Kitasatosporales</taxon>
        <taxon>Streptomycetaceae</taxon>
        <taxon>Streptomyces</taxon>
    </lineage>
</organism>
<dbReference type="Proteomes" id="UP001183388">
    <property type="component" value="Unassembled WGS sequence"/>
</dbReference>
<evidence type="ECO:0000259" key="2">
    <source>
        <dbReference type="PROSITE" id="PS50043"/>
    </source>
</evidence>
<dbReference type="InterPro" id="IPR000792">
    <property type="entry name" value="Tscrpt_reg_LuxR_C"/>
</dbReference>
<sequence>MGIMFAQRGGTLPSERTSFVGRAEELARVREGLRRGRLVTLCGPGGVGKSRTALRAAAAQRDRFPDGVRLVQLSALRDPHLLPEALAAVFGLPDQPGLSALDAVVTHVRERRVLLVLDTCEHLADACAALCDVLLGEAEQVSVLATSRQPLDVPGEQLLPIAPLAREDALELFAQRAAEAAPGFAATEANRRLLAALVERLDGIPLALELAAVRLRAVPLAELARRLDQRFEVLTGGRRGARPRHQTLRTAIGWSYELCTPKERLLWARLAVFAGSFELSVAEGVCAGGDLPRAEVLEALVGLVDKSVLLREEGPEARYRMLDTIREFGAEQMERDGDAEAVRERHLAHYRELGARFWDELLTPAQAGLHRALRTQIADVRAALAHAFADPGRAAGGLWLAAQLAPFWRAAGTMAEGRSWIDKGLSLVPEDCPERAWGLFMTGVSAVWTADLPTAVERFSLAREVALRVGEERVALFTDPYLGAMAALGGDFEAGLARLEAGRQAILAAGDGLGIAVVHHEAALLRAVLGDTAGALELCATGLAFLEGTGEVQLRASTLVVLAAIRWLSGDHDGGAQAARRGLDGAAEIGEVLIAALACLLLSWHAARRREWARAACLLGFAENARQLHGDPVAMLPSLLEQHEAARAAVRSALGEEDFARWHRAGAGMSDEEIQEMARSETQPPAALPHARRGRPGAENALTPREREVAALVARGLSNREIAERLVISKRTADSHVEHILAKLGLSSRTQIPPP</sequence>
<feature type="domain" description="HTH luxR-type" evidence="2">
    <location>
        <begin position="695"/>
        <end position="755"/>
    </location>
</feature>
<dbReference type="InterPro" id="IPR027417">
    <property type="entry name" value="P-loop_NTPase"/>
</dbReference>
<dbReference type="SUPFAM" id="SSF52540">
    <property type="entry name" value="P-loop containing nucleoside triphosphate hydrolases"/>
    <property type="match status" value="1"/>
</dbReference>
<dbReference type="PRINTS" id="PR00364">
    <property type="entry name" value="DISEASERSIST"/>
</dbReference>
<dbReference type="Pfam" id="PF00196">
    <property type="entry name" value="GerE"/>
    <property type="match status" value="1"/>
</dbReference>
<dbReference type="RefSeq" id="WP_311633405.1">
    <property type="nucleotide sequence ID" value="NZ_JAVREN010000071.1"/>
</dbReference>
<evidence type="ECO:0000256" key="1">
    <source>
        <dbReference type="SAM" id="MobiDB-lite"/>
    </source>
</evidence>
<dbReference type="InterPro" id="IPR036388">
    <property type="entry name" value="WH-like_DNA-bd_sf"/>
</dbReference>
<dbReference type="CDD" id="cd06170">
    <property type="entry name" value="LuxR_C_like"/>
    <property type="match status" value="1"/>
</dbReference>
<comment type="caution">
    <text evidence="3">The sequence shown here is derived from an EMBL/GenBank/DDBJ whole genome shotgun (WGS) entry which is preliminary data.</text>
</comment>
<proteinExistence type="predicted"/>
<feature type="region of interest" description="Disordered" evidence="1">
    <location>
        <begin position="680"/>
        <end position="704"/>
    </location>
</feature>
<evidence type="ECO:0000313" key="4">
    <source>
        <dbReference type="Proteomes" id="UP001183388"/>
    </source>
</evidence>
<dbReference type="PROSITE" id="PS50043">
    <property type="entry name" value="HTH_LUXR_2"/>
    <property type="match status" value="1"/>
</dbReference>
<dbReference type="InterPro" id="IPR016032">
    <property type="entry name" value="Sig_transdc_resp-reg_C-effctor"/>
</dbReference>
<dbReference type="Gene3D" id="1.10.10.10">
    <property type="entry name" value="Winged helix-like DNA-binding domain superfamily/Winged helix DNA-binding domain"/>
    <property type="match status" value="1"/>
</dbReference>
<evidence type="ECO:0000313" key="3">
    <source>
        <dbReference type="EMBL" id="MDT0310437.1"/>
    </source>
</evidence>
<protein>
    <submittedName>
        <fullName evidence="3">LuxR C-terminal-related transcriptional regulator</fullName>
    </submittedName>
</protein>
<dbReference type="SUPFAM" id="SSF46894">
    <property type="entry name" value="C-terminal effector domain of the bipartite response regulators"/>
    <property type="match status" value="1"/>
</dbReference>
<reference evidence="4" key="1">
    <citation type="submission" date="2023-07" db="EMBL/GenBank/DDBJ databases">
        <title>30 novel species of actinomycetes from the DSMZ collection.</title>
        <authorList>
            <person name="Nouioui I."/>
        </authorList>
    </citation>
    <scope>NUCLEOTIDE SEQUENCE [LARGE SCALE GENOMIC DNA]</scope>
    <source>
        <strain evidence="4">DSM 44917</strain>
    </source>
</reference>
<accession>A0ABU2LFX2</accession>
<dbReference type="PRINTS" id="PR00038">
    <property type="entry name" value="HTHLUXR"/>
</dbReference>
<dbReference type="PANTHER" id="PTHR47691:SF3">
    <property type="entry name" value="HTH-TYPE TRANSCRIPTIONAL REGULATOR RV0890C-RELATED"/>
    <property type="match status" value="1"/>
</dbReference>
<dbReference type="SMART" id="SM00421">
    <property type="entry name" value="HTH_LUXR"/>
    <property type="match status" value="1"/>
</dbReference>
<dbReference type="EMBL" id="JAVREN010000071">
    <property type="protein sequence ID" value="MDT0310437.1"/>
    <property type="molecule type" value="Genomic_DNA"/>
</dbReference>
<dbReference type="PANTHER" id="PTHR47691">
    <property type="entry name" value="REGULATOR-RELATED"/>
    <property type="match status" value="1"/>
</dbReference>